<feature type="compositionally biased region" description="Basic and acidic residues" evidence="1">
    <location>
        <begin position="400"/>
        <end position="444"/>
    </location>
</feature>
<keyword evidence="2" id="KW-1133">Transmembrane helix</keyword>
<evidence type="ECO:0000313" key="4">
    <source>
        <dbReference type="Proteomes" id="UP000624325"/>
    </source>
</evidence>
<organism evidence="3 4">
    <name type="scientific">Asanoa iriomotensis</name>
    <dbReference type="NCBI Taxonomy" id="234613"/>
    <lineage>
        <taxon>Bacteria</taxon>
        <taxon>Bacillati</taxon>
        <taxon>Actinomycetota</taxon>
        <taxon>Actinomycetes</taxon>
        <taxon>Micromonosporales</taxon>
        <taxon>Micromonosporaceae</taxon>
        <taxon>Asanoa</taxon>
    </lineage>
</organism>
<comment type="caution">
    <text evidence="3">The sequence shown here is derived from an EMBL/GenBank/DDBJ whole genome shotgun (WGS) entry which is preliminary data.</text>
</comment>
<feature type="compositionally biased region" description="Basic and acidic residues" evidence="1">
    <location>
        <begin position="491"/>
        <end position="520"/>
    </location>
</feature>
<accession>A0ABQ4C2G3</accession>
<dbReference type="RefSeq" id="WP_203702975.1">
    <property type="nucleotide sequence ID" value="NZ_BAAALU010000015.1"/>
</dbReference>
<proteinExistence type="predicted"/>
<feature type="transmembrane region" description="Helical" evidence="2">
    <location>
        <begin position="43"/>
        <end position="63"/>
    </location>
</feature>
<feature type="region of interest" description="Disordered" evidence="1">
    <location>
        <begin position="124"/>
        <end position="158"/>
    </location>
</feature>
<reference evidence="3 4" key="1">
    <citation type="submission" date="2021-01" db="EMBL/GenBank/DDBJ databases">
        <title>Whole genome shotgun sequence of Asanoa iriomotensis NBRC 100142.</title>
        <authorList>
            <person name="Komaki H."/>
            <person name="Tamura T."/>
        </authorList>
    </citation>
    <scope>NUCLEOTIDE SEQUENCE [LARGE SCALE GENOMIC DNA]</scope>
    <source>
        <strain evidence="3 4">NBRC 100142</strain>
    </source>
</reference>
<keyword evidence="2" id="KW-0472">Membrane</keyword>
<feature type="compositionally biased region" description="Low complexity" evidence="1">
    <location>
        <begin position="454"/>
        <end position="463"/>
    </location>
</feature>
<keyword evidence="2" id="KW-0812">Transmembrane</keyword>
<keyword evidence="4" id="KW-1185">Reference proteome</keyword>
<evidence type="ECO:0000256" key="2">
    <source>
        <dbReference type="SAM" id="Phobius"/>
    </source>
</evidence>
<dbReference type="EMBL" id="BONC01000018">
    <property type="protein sequence ID" value="GIF56968.1"/>
    <property type="molecule type" value="Genomic_DNA"/>
</dbReference>
<dbReference type="Proteomes" id="UP000624325">
    <property type="component" value="Unassembled WGS sequence"/>
</dbReference>
<feature type="compositionally biased region" description="Basic and acidic residues" evidence="1">
    <location>
        <begin position="320"/>
        <end position="332"/>
    </location>
</feature>
<gene>
    <name evidence="3" type="ORF">Air01nite_30630</name>
</gene>
<feature type="compositionally biased region" description="Basic and acidic residues" evidence="1">
    <location>
        <begin position="360"/>
        <end position="380"/>
    </location>
</feature>
<sequence length="520" mass="56792">MPTRDDDEEPRGRPLLKLLFWAGIGLAPIAMLLLLLADGNGPMRIAAVLAVLAVVLIGLSIGLRGDAEAIRGDLEDMVADEVDGLQNDVRRDIDTAARAVHRQIGEKIQTLQQTVDALRAQLDAQRAGPRPPSVGVPAQARDSGAAAGYGTAREGGTYGRAAEGATYGAGRGGVTYGADNGSAREPEDDRAANPQLAMAQVGRTYGAPADGSAAGTARPPRARMPGGVVRHTETVQVTTRHTVVDGGNGYGEGKRYRDDDRYRGEDERRQDERRQDDRRQDEGRYRDDDRYSEDERYDGYRASDWGDGANSGGGTYGGRRRQDDGGDYEGRADAYGGRRSRAAEDDRSWNADSGDDEESFTDRRLRELRGDRPAIERGDDPAYDQHWSSARAGDRWAAVRSDDRGRELRMGERRASVRSDDTGTEYRVEDRWAAVRREDDREAGAAEWYADAWSGSQSRSGSTYGSGGSTYGASRGNDDDEWNGGRALPSAERDRENSWGRESRDSRGGYDDGGGDARWR</sequence>
<name>A0ABQ4C2G3_9ACTN</name>
<feature type="region of interest" description="Disordered" evidence="1">
    <location>
        <begin position="205"/>
        <end position="520"/>
    </location>
</feature>
<evidence type="ECO:0000256" key="1">
    <source>
        <dbReference type="SAM" id="MobiDB-lite"/>
    </source>
</evidence>
<evidence type="ECO:0000313" key="3">
    <source>
        <dbReference type="EMBL" id="GIF56968.1"/>
    </source>
</evidence>
<feature type="transmembrane region" description="Helical" evidence="2">
    <location>
        <begin position="18"/>
        <end position="37"/>
    </location>
</feature>
<feature type="compositionally biased region" description="Basic and acidic residues" evidence="1">
    <location>
        <begin position="252"/>
        <end position="301"/>
    </location>
</feature>
<protein>
    <submittedName>
        <fullName evidence="3">Uncharacterized protein</fullName>
    </submittedName>
</protein>